<protein>
    <submittedName>
        <fullName evidence="4">GNAT family N-acetyltransferase</fullName>
    </submittedName>
</protein>
<evidence type="ECO:0000259" key="3">
    <source>
        <dbReference type="PROSITE" id="PS51186"/>
    </source>
</evidence>
<dbReference type="PANTHER" id="PTHR10545:SF42">
    <property type="entry name" value="ACETYLTRANSFERASE"/>
    <property type="match status" value="1"/>
</dbReference>
<reference evidence="4 5" key="1">
    <citation type="journal article" date="2014" name="J. Microbiol.">
        <title>Diaminobutyricibacter tongyongensis gen. nov., sp. nov. and Homoserinibacter gongjuensis gen. nov., sp. nov. belong to the family Microbacteriaceae.</title>
        <authorList>
            <person name="Kim S.J."/>
            <person name="Ahn J.H."/>
            <person name="Weon H.Y."/>
            <person name="Hamada M."/>
            <person name="Suzuki K."/>
            <person name="Kwon S.W."/>
        </authorList>
    </citation>
    <scope>NUCLEOTIDE SEQUENCE [LARGE SCALE GENOMIC DNA]</scope>
    <source>
        <strain evidence="4 5">NBRC 108724</strain>
    </source>
</reference>
<dbReference type="EMBL" id="JAAGWY010000002">
    <property type="protein sequence ID" value="NEN06552.1"/>
    <property type="molecule type" value="Genomic_DNA"/>
</dbReference>
<proteinExistence type="predicted"/>
<dbReference type="CDD" id="cd04301">
    <property type="entry name" value="NAT_SF"/>
    <property type="match status" value="1"/>
</dbReference>
<dbReference type="Gene3D" id="3.40.630.30">
    <property type="match status" value="1"/>
</dbReference>
<dbReference type="SUPFAM" id="SSF55729">
    <property type="entry name" value="Acyl-CoA N-acyltransferases (Nat)"/>
    <property type="match status" value="1"/>
</dbReference>
<keyword evidence="2" id="KW-0012">Acyltransferase</keyword>
<dbReference type="InterPro" id="IPR016181">
    <property type="entry name" value="Acyl_CoA_acyltransferase"/>
</dbReference>
<name>A0A6L9XYP1_9MICO</name>
<sequence>MSITVRPAADGDFFAWLGLYEKYAAFYKTALTDEKALLVWSWLIDPGHEENALVVVDDEADDDNQLVGLAHYREFARPLESDRGLFLDDLYVDEPSRGHGAGKALIEAVRGIAQERNLGVVQWITAPDNETAIRLYEELGTRTPWVTYEIEL</sequence>
<keyword evidence="5" id="KW-1185">Reference proteome</keyword>
<keyword evidence="1 4" id="KW-0808">Transferase</keyword>
<dbReference type="InterPro" id="IPR000182">
    <property type="entry name" value="GNAT_dom"/>
</dbReference>
<dbReference type="InterPro" id="IPR051016">
    <property type="entry name" value="Diverse_Substrate_AcTransf"/>
</dbReference>
<dbReference type="AlphaFoldDB" id="A0A6L9XYP1"/>
<accession>A0A6L9XYP1</accession>
<dbReference type="PANTHER" id="PTHR10545">
    <property type="entry name" value="DIAMINE N-ACETYLTRANSFERASE"/>
    <property type="match status" value="1"/>
</dbReference>
<dbReference type="GO" id="GO:0008080">
    <property type="term" value="F:N-acetyltransferase activity"/>
    <property type="evidence" value="ECO:0007669"/>
    <property type="project" value="TreeGrafter"/>
</dbReference>
<evidence type="ECO:0000313" key="4">
    <source>
        <dbReference type="EMBL" id="NEN06552.1"/>
    </source>
</evidence>
<gene>
    <name evidence="4" type="ORF">G3T36_11800</name>
</gene>
<dbReference type="RefSeq" id="WP_163289957.1">
    <property type="nucleotide sequence ID" value="NZ_JAAGWY010000002.1"/>
</dbReference>
<dbReference type="Proteomes" id="UP000474967">
    <property type="component" value="Unassembled WGS sequence"/>
</dbReference>
<organism evidence="4 5">
    <name type="scientific">Leifsonia tongyongensis</name>
    <dbReference type="NCBI Taxonomy" id="1268043"/>
    <lineage>
        <taxon>Bacteria</taxon>
        <taxon>Bacillati</taxon>
        <taxon>Actinomycetota</taxon>
        <taxon>Actinomycetes</taxon>
        <taxon>Micrococcales</taxon>
        <taxon>Microbacteriaceae</taxon>
        <taxon>Leifsonia</taxon>
    </lineage>
</organism>
<dbReference type="Pfam" id="PF00583">
    <property type="entry name" value="Acetyltransf_1"/>
    <property type="match status" value="1"/>
</dbReference>
<evidence type="ECO:0000313" key="5">
    <source>
        <dbReference type="Proteomes" id="UP000474967"/>
    </source>
</evidence>
<comment type="caution">
    <text evidence="4">The sequence shown here is derived from an EMBL/GenBank/DDBJ whole genome shotgun (WGS) entry which is preliminary data.</text>
</comment>
<feature type="domain" description="N-acetyltransferase" evidence="3">
    <location>
        <begin position="3"/>
        <end position="152"/>
    </location>
</feature>
<evidence type="ECO:0000256" key="2">
    <source>
        <dbReference type="ARBA" id="ARBA00023315"/>
    </source>
</evidence>
<dbReference type="PROSITE" id="PS51186">
    <property type="entry name" value="GNAT"/>
    <property type="match status" value="1"/>
</dbReference>
<evidence type="ECO:0000256" key="1">
    <source>
        <dbReference type="ARBA" id="ARBA00022679"/>
    </source>
</evidence>